<proteinExistence type="predicted"/>
<dbReference type="Proteomes" id="UP000674084">
    <property type="component" value="Unassembled WGS sequence"/>
</dbReference>
<reference evidence="1 2" key="1">
    <citation type="submission" date="2021-04" db="EMBL/GenBank/DDBJ databases">
        <title>Whole-genome sequencing of Saccharopolyspora endophytica KCTC 19397.</title>
        <authorList>
            <person name="Ay H."/>
            <person name="Saygin H."/>
            <person name="Sahin N."/>
        </authorList>
    </citation>
    <scope>NUCLEOTIDE SEQUENCE [LARGE SCALE GENOMIC DNA]</scope>
    <source>
        <strain evidence="1 2">KCTC 19397</strain>
    </source>
</reference>
<dbReference type="RefSeq" id="WP_210971870.1">
    <property type="nucleotide sequence ID" value="NZ_JAGPXE010000010.1"/>
</dbReference>
<accession>A0ABS5DKB6</accession>
<name>A0ABS5DKB6_9PSEU</name>
<dbReference type="PANTHER" id="PTHR36221:SF1">
    <property type="entry name" value="DUF742 DOMAIN-CONTAINING PROTEIN"/>
    <property type="match status" value="1"/>
</dbReference>
<dbReference type="Pfam" id="PF05331">
    <property type="entry name" value="DUF742"/>
    <property type="match status" value="1"/>
</dbReference>
<keyword evidence="2" id="KW-1185">Reference proteome</keyword>
<dbReference type="InterPro" id="IPR007995">
    <property type="entry name" value="DUF742"/>
</dbReference>
<organism evidence="1 2">
    <name type="scientific">Saccharopolyspora endophytica</name>
    <dbReference type="NCBI Taxonomy" id="543886"/>
    <lineage>
        <taxon>Bacteria</taxon>
        <taxon>Bacillati</taxon>
        <taxon>Actinomycetota</taxon>
        <taxon>Actinomycetes</taxon>
        <taxon>Pseudonocardiales</taxon>
        <taxon>Pseudonocardiaceae</taxon>
        <taxon>Saccharopolyspora</taxon>
    </lineage>
</organism>
<evidence type="ECO:0000313" key="2">
    <source>
        <dbReference type="Proteomes" id="UP000674084"/>
    </source>
</evidence>
<gene>
    <name evidence="1" type="ORF">KBO27_22520</name>
</gene>
<protein>
    <submittedName>
        <fullName evidence="1">DUF742 domain-containing protein</fullName>
    </submittedName>
</protein>
<evidence type="ECO:0000313" key="1">
    <source>
        <dbReference type="EMBL" id="MBQ0926732.1"/>
    </source>
</evidence>
<comment type="caution">
    <text evidence="1">The sequence shown here is derived from an EMBL/GenBank/DDBJ whole genome shotgun (WGS) entry which is preliminary data.</text>
</comment>
<dbReference type="EMBL" id="JAGPXE010000010">
    <property type="protein sequence ID" value="MBQ0926732.1"/>
    <property type="molecule type" value="Genomic_DNA"/>
</dbReference>
<dbReference type="PANTHER" id="PTHR36221">
    <property type="entry name" value="DUF742 DOMAIN-CONTAINING PROTEIN"/>
    <property type="match status" value="1"/>
</dbReference>
<sequence length="118" mass="12503">MLPSDGEFALRIRPYLVTGGRTAVDPRLRVDSTVRTTGRIAPEEIRADHAEALQLCAQPASVAEIAARLGQPVPIAKVLLSDLLAASALTVRSTPADTRADAPGLDILEVVLDGLRKL</sequence>